<gene>
    <name evidence="6" type="ORF">H480_20834</name>
</gene>
<comment type="similarity">
    <text evidence="1">Belongs to the AfsR/DnrI/RedD regulatory family.</text>
</comment>
<dbReference type="SUPFAM" id="SSF48452">
    <property type="entry name" value="TPR-like"/>
    <property type="match status" value="3"/>
</dbReference>
<dbReference type="PRINTS" id="PR00364">
    <property type="entry name" value="DISEASERSIST"/>
</dbReference>
<dbReference type="SMART" id="SM01043">
    <property type="entry name" value="BTAD"/>
    <property type="match status" value="1"/>
</dbReference>
<dbReference type="Pfam" id="PF13424">
    <property type="entry name" value="TPR_12"/>
    <property type="match status" value="2"/>
</dbReference>
<evidence type="ECO:0000259" key="4">
    <source>
        <dbReference type="SMART" id="SM00862"/>
    </source>
</evidence>
<dbReference type="eggNOG" id="COG3629">
    <property type="taxonomic scope" value="Bacteria"/>
</dbReference>
<dbReference type="InterPro" id="IPR016032">
    <property type="entry name" value="Sig_transdc_resp-reg_C-effctor"/>
</dbReference>
<dbReference type="Pfam" id="PF13374">
    <property type="entry name" value="TPR_10"/>
    <property type="match status" value="1"/>
</dbReference>
<dbReference type="InterPro" id="IPR001867">
    <property type="entry name" value="OmpR/PhoB-type_DNA-bd"/>
</dbReference>
<dbReference type="SMART" id="SM00028">
    <property type="entry name" value="TPR"/>
    <property type="match status" value="5"/>
</dbReference>
<evidence type="ECO:0000256" key="2">
    <source>
        <dbReference type="ARBA" id="ARBA00023125"/>
    </source>
</evidence>
<sequence length="942" mass="104098">MGVRFALLGAVEAQVSGRLVELGHARQQCVLTVLLVEANRPVSIDQLTERVWGGSPPARARDTLYGYVSHLRRVCAELDGAVIRRRSGGYVIDVDPAAVDLHRFRELVSRARAAEAGEQAHELFDEALGLWRGEPFANLDTYWLNGVREAVLNERRSAELDYYDLQLRQGNHAELLPTLSTRARTYPLDERVAGQLMLALYRCGRQAEALDHYRKLRAHLVSDLGADPGPELRELQGRILRNDAGLVNAGDRAGAARPAAGFPAPRQLPPGTRHFIGRSAELERLNGVLRRRPEPVQTVVITAIDGVGGVGKTALALHWAAQLRTEFPDGILHVNLRGYDPDSPPLDPAEVLENFLRALNVPPERIPPGLDAQAGLYRSLLDGRRVLVVLDNAKSADQVTPLLPGSPTCLVLITSRNRMSKLAIREGIHRVTLDVLPDADALALLGHVIGTSAIHADPEAAADVVRFCGRLPLALRIVAEGMCTRPSTTLADLAAELAAEKSRLDLLDTGDDESMAVRTVFSWSYRVLSPEAARVFRLLGLHAGGTVSLPAAAAMTGLPEGRVGRIVKALANVHLVEETTPGRYEFHDLLRLYAYERAFEEETEADRVAAVHRMLTWYKLSAAAADRLLIPQRLSVVGGNSPDVQPLDFTGYDQALEWCETERANLVAATRQAFDWREYETAWQVPAAMWNFFYLRKHWADQLAVYTTGLEAARRSQNVLGEGWCLGSLGYAYWDFGSHERAMEYFEQAMATCELIGQRISEEIAEFGRCIVRMGIGLVRASQGRFDEAVEQHQAALAIALKTGDRWTEGAVLGGLGEAFAGLRRYEQAVSWYERALDVRRQIDDRWGQAWMLHDLGEVNCMLEDFAAAVEYYKMALDLRRVIGDRQGEARTWDSMGDAARQAGSIAVAVDHWNQALTIFDDLDDPQAGEVSRKIGELGIEL</sequence>
<dbReference type="InterPro" id="IPR036388">
    <property type="entry name" value="WH-like_DNA-bd_sf"/>
</dbReference>
<keyword evidence="3" id="KW-0802">TPR repeat</keyword>
<reference evidence="6 7" key="1">
    <citation type="submission" date="2013-02" db="EMBL/GenBank/DDBJ databases">
        <title>Draft genome sequence of Amycolatopsis vancoresmycina strain DSM 44592T.</title>
        <authorList>
            <person name="Kumar S."/>
            <person name="Kaur N."/>
            <person name="Kaur C."/>
            <person name="Raghava G.P.S."/>
            <person name="Mayilraj S."/>
        </authorList>
    </citation>
    <scope>NUCLEOTIDE SEQUENCE [LARGE SCALE GENOMIC DNA]</scope>
    <source>
        <strain evidence="6 7">DSM 44592</strain>
    </source>
</reference>
<accession>R1G543</accession>
<dbReference type="eggNOG" id="COG0457">
    <property type="taxonomic scope" value="Bacteria"/>
</dbReference>
<dbReference type="EMBL" id="AOUO01000298">
    <property type="protein sequence ID" value="EOD66572.1"/>
    <property type="molecule type" value="Genomic_DNA"/>
</dbReference>
<evidence type="ECO:0000259" key="5">
    <source>
        <dbReference type="SMART" id="SM01043"/>
    </source>
</evidence>
<protein>
    <submittedName>
        <fullName evidence="6">SARP family transcriptional regulator</fullName>
    </submittedName>
</protein>
<evidence type="ECO:0000313" key="6">
    <source>
        <dbReference type="EMBL" id="EOD66572.1"/>
    </source>
</evidence>
<name>R1G543_9PSEU</name>
<dbReference type="GO" id="GO:0006355">
    <property type="term" value="P:regulation of DNA-templated transcription"/>
    <property type="evidence" value="ECO:0007669"/>
    <property type="project" value="InterPro"/>
</dbReference>
<dbReference type="InterPro" id="IPR011990">
    <property type="entry name" value="TPR-like_helical_dom_sf"/>
</dbReference>
<dbReference type="PATRIC" id="fig|1292037.4.peg.3949"/>
<dbReference type="Pfam" id="PF03704">
    <property type="entry name" value="BTAD"/>
    <property type="match status" value="1"/>
</dbReference>
<dbReference type="PANTHER" id="PTHR47691:SF3">
    <property type="entry name" value="HTH-TYPE TRANSCRIPTIONAL REGULATOR RV0890C-RELATED"/>
    <property type="match status" value="1"/>
</dbReference>
<feature type="repeat" description="TPR" evidence="3">
    <location>
        <begin position="810"/>
        <end position="843"/>
    </location>
</feature>
<dbReference type="GO" id="GO:0000160">
    <property type="term" value="P:phosphorelay signal transduction system"/>
    <property type="evidence" value="ECO:0007669"/>
    <property type="project" value="InterPro"/>
</dbReference>
<dbReference type="PANTHER" id="PTHR47691">
    <property type="entry name" value="REGULATOR-RELATED"/>
    <property type="match status" value="1"/>
</dbReference>
<dbReference type="GO" id="GO:0003677">
    <property type="term" value="F:DNA binding"/>
    <property type="evidence" value="ECO:0007669"/>
    <property type="project" value="UniProtKB-KW"/>
</dbReference>
<keyword evidence="2" id="KW-0238">DNA-binding</keyword>
<dbReference type="GO" id="GO:0043531">
    <property type="term" value="F:ADP binding"/>
    <property type="evidence" value="ECO:0007669"/>
    <property type="project" value="InterPro"/>
</dbReference>
<dbReference type="PROSITE" id="PS50005">
    <property type="entry name" value="TPR"/>
    <property type="match status" value="1"/>
</dbReference>
<dbReference type="Gene3D" id="1.25.40.10">
    <property type="entry name" value="Tetratricopeptide repeat domain"/>
    <property type="match status" value="3"/>
</dbReference>
<dbReference type="Gene3D" id="3.40.50.300">
    <property type="entry name" value="P-loop containing nucleotide triphosphate hydrolases"/>
    <property type="match status" value="1"/>
</dbReference>
<dbReference type="InterPro" id="IPR005158">
    <property type="entry name" value="BTAD"/>
</dbReference>
<dbReference type="InterPro" id="IPR027417">
    <property type="entry name" value="P-loop_NTPase"/>
</dbReference>
<dbReference type="Proteomes" id="UP000014139">
    <property type="component" value="Unassembled WGS sequence"/>
</dbReference>
<dbReference type="SUPFAM" id="SSF52540">
    <property type="entry name" value="P-loop containing nucleoside triphosphate hydrolases"/>
    <property type="match status" value="1"/>
</dbReference>
<evidence type="ECO:0000313" key="7">
    <source>
        <dbReference type="Proteomes" id="UP000014139"/>
    </source>
</evidence>
<feature type="domain" description="OmpR/PhoB-type" evidence="4">
    <location>
        <begin position="17"/>
        <end position="92"/>
    </location>
</feature>
<evidence type="ECO:0000256" key="3">
    <source>
        <dbReference type="PROSITE-ProRule" id="PRU00339"/>
    </source>
</evidence>
<comment type="caution">
    <text evidence="6">The sequence shown here is derived from an EMBL/GenBank/DDBJ whole genome shotgun (WGS) entry which is preliminary data.</text>
</comment>
<dbReference type="InterPro" id="IPR019734">
    <property type="entry name" value="TPR_rpt"/>
</dbReference>
<dbReference type="SMART" id="SM00862">
    <property type="entry name" value="Trans_reg_C"/>
    <property type="match status" value="1"/>
</dbReference>
<evidence type="ECO:0000256" key="1">
    <source>
        <dbReference type="ARBA" id="ARBA00005820"/>
    </source>
</evidence>
<dbReference type="AlphaFoldDB" id="R1G543"/>
<proteinExistence type="inferred from homology"/>
<feature type="domain" description="Bacterial transcriptional activator" evidence="5">
    <location>
        <begin position="99"/>
        <end position="240"/>
    </location>
</feature>
<keyword evidence="7" id="KW-1185">Reference proteome</keyword>
<dbReference type="Gene3D" id="1.10.10.10">
    <property type="entry name" value="Winged helix-like DNA-binding domain superfamily/Winged helix DNA-binding domain"/>
    <property type="match status" value="1"/>
</dbReference>
<organism evidence="6 7">
    <name type="scientific">Amycolatopsis vancoresmycina DSM 44592</name>
    <dbReference type="NCBI Taxonomy" id="1292037"/>
    <lineage>
        <taxon>Bacteria</taxon>
        <taxon>Bacillati</taxon>
        <taxon>Actinomycetota</taxon>
        <taxon>Actinomycetes</taxon>
        <taxon>Pseudonocardiales</taxon>
        <taxon>Pseudonocardiaceae</taxon>
        <taxon>Amycolatopsis</taxon>
    </lineage>
</organism>
<dbReference type="SUPFAM" id="SSF46894">
    <property type="entry name" value="C-terminal effector domain of the bipartite response regulators"/>
    <property type="match status" value="1"/>
</dbReference>
<dbReference type="CDD" id="cd15831">
    <property type="entry name" value="BTAD"/>
    <property type="match status" value="1"/>
</dbReference>